<sequence>MSGCVFDTEAIIAYLYDEPGRSFVERYLRDVRDGAAEGLLAETNAGEVLYRVARFEGIDDKPTTGSLRTADRDISVAEAHGVSPAHNTDADGLYLNESTRRQVRGAYEQPTEDGTTYFPSYLVVLYREPND</sequence>
<dbReference type="Gene3D" id="3.40.50.1010">
    <property type="entry name" value="5'-nuclease"/>
    <property type="match status" value="1"/>
</dbReference>
<dbReference type="Proteomes" id="UP000185687">
    <property type="component" value="Unassembled WGS sequence"/>
</dbReference>
<evidence type="ECO:0000313" key="2">
    <source>
        <dbReference type="Proteomes" id="UP000185687"/>
    </source>
</evidence>
<name>A0A1N7FYG6_9EURY</name>
<proteinExistence type="predicted"/>
<dbReference type="GeneID" id="70359586"/>
<gene>
    <name evidence="1" type="ORF">SAMN05421809_3580</name>
</gene>
<accession>A0A1N7FYG6</accession>
<protein>
    <recommendedName>
        <fullName evidence="3">PIN domain-containing protein</fullName>
    </recommendedName>
</protein>
<dbReference type="RefSeq" id="WP_236996017.1">
    <property type="nucleotide sequence ID" value="NZ_CP019329.1"/>
</dbReference>
<reference evidence="1 2" key="1">
    <citation type="submission" date="2017-01" db="EMBL/GenBank/DDBJ databases">
        <authorList>
            <person name="Mah S.A."/>
            <person name="Swanson W.J."/>
            <person name="Moy G.W."/>
            <person name="Vacquier V.D."/>
        </authorList>
    </citation>
    <scope>NUCLEOTIDE SEQUENCE [LARGE SCALE GENOMIC DNA]</scope>
    <source>
        <strain evidence="1 2">CGMCC 1.8909</strain>
    </source>
</reference>
<evidence type="ECO:0008006" key="3">
    <source>
        <dbReference type="Google" id="ProtNLM"/>
    </source>
</evidence>
<keyword evidence="2" id="KW-1185">Reference proteome</keyword>
<dbReference type="EMBL" id="FTNP01000008">
    <property type="protein sequence ID" value="SIS05390.1"/>
    <property type="molecule type" value="Genomic_DNA"/>
</dbReference>
<dbReference type="AlphaFoldDB" id="A0A1N7FYG6"/>
<organism evidence="1 2">
    <name type="scientific">Natronorubrum daqingense</name>
    <dbReference type="NCBI Taxonomy" id="588898"/>
    <lineage>
        <taxon>Archaea</taxon>
        <taxon>Methanobacteriati</taxon>
        <taxon>Methanobacteriota</taxon>
        <taxon>Stenosarchaea group</taxon>
        <taxon>Halobacteria</taxon>
        <taxon>Halobacteriales</taxon>
        <taxon>Natrialbaceae</taxon>
        <taxon>Natronorubrum</taxon>
    </lineage>
</organism>
<evidence type="ECO:0000313" key="1">
    <source>
        <dbReference type="EMBL" id="SIS05390.1"/>
    </source>
</evidence>